<keyword evidence="2" id="KW-1185">Reference proteome</keyword>
<sequence>MLDPFFLARRSFAILAPGIPTPVVHTFSHMFV</sequence>
<proteinExistence type="predicted"/>
<gene>
    <name evidence="1" type="ORF">BJ982_000713</name>
</gene>
<protein>
    <submittedName>
        <fullName evidence="1">Uncharacterized protein</fullName>
    </submittedName>
</protein>
<name>A0A7W7D383_9ACTN</name>
<comment type="caution">
    <text evidence="1">The sequence shown here is derived from an EMBL/GenBank/DDBJ whole genome shotgun (WGS) entry which is preliminary data.</text>
</comment>
<organism evidence="1 2">
    <name type="scientific">Sphaerisporangium siamense</name>
    <dbReference type="NCBI Taxonomy" id="795645"/>
    <lineage>
        <taxon>Bacteria</taxon>
        <taxon>Bacillati</taxon>
        <taxon>Actinomycetota</taxon>
        <taxon>Actinomycetes</taxon>
        <taxon>Streptosporangiales</taxon>
        <taxon>Streptosporangiaceae</taxon>
        <taxon>Sphaerisporangium</taxon>
    </lineage>
</organism>
<evidence type="ECO:0000313" key="1">
    <source>
        <dbReference type="EMBL" id="MBB4699169.1"/>
    </source>
</evidence>
<evidence type="ECO:0000313" key="2">
    <source>
        <dbReference type="Proteomes" id="UP000542210"/>
    </source>
</evidence>
<reference evidence="1 2" key="1">
    <citation type="submission" date="2020-08" db="EMBL/GenBank/DDBJ databases">
        <title>Sequencing the genomes of 1000 actinobacteria strains.</title>
        <authorList>
            <person name="Klenk H.-P."/>
        </authorList>
    </citation>
    <scope>NUCLEOTIDE SEQUENCE [LARGE SCALE GENOMIC DNA]</scope>
    <source>
        <strain evidence="1 2">DSM 45784</strain>
    </source>
</reference>
<dbReference type="EMBL" id="JACHND010000001">
    <property type="protein sequence ID" value="MBB4699169.1"/>
    <property type="molecule type" value="Genomic_DNA"/>
</dbReference>
<dbReference type="AlphaFoldDB" id="A0A7W7D383"/>
<accession>A0A7W7D383</accession>
<dbReference type="Proteomes" id="UP000542210">
    <property type="component" value="Unassembled WGS sequence"/>
</dbReference>